<dbReference type="GO" id="GO:0005737">
    <property type="term" value="C:cytoplasm"/>
    <property type="evidence" value="ECO:0007669"/>
    <property type="project" value="UniProtKB-SubCell"/>
</dbReference>
<dbReference type="PROSITE" id="PS00299">
    <property type="entry name" value="UBIQUITIN_1"/>
    <property type="match status" value="4"/>
</dbReference>
<accession>A0A445ISQ9</accession>
<dbReference type="PANTHER" id="PTHR10666">
    <property type="entry name" value="UBIQUITIN"/>
    <property type="match status" value="1"/>
</dbReference>
<dbReference type="FunFam" id="3.10.20.90:FF:000016">
    <property type="entry name" value="Polyubiquitin 3"/>
    <property type="match status" value="4"/>
</dbReference>
<protein>
    <submittedName>
        <fullName evidence="8">Polyubiquitin 10</fullName>
    </submittedName>
</protein>
<name>A0A445ISQ9_GLYSO</name>
<dbReference type="PROSITE" id="PS50053">
    <property type="entry name" value="UBIQUITIN_2"/>
    <property type="match status" value="4"/>
</dbReference>
<dbReference type="InterPro" id="IPR019956">
    <property type="entry name" value="Ubiquitin_dom"/>
</dbReference>
<evidence type="ECO:0000256" key="1">
    <source>
        <dbReference type="ARBA" id="ARBA00004123"/>
    </source>
</evidence>
<dbReference type="InterPro" id="IPR019954">
    <property type="entry name" value="Ubiquitin_CS"/>
</dbReference>
<feature type="domain" description="Ubiquitin-like" evidence="7">
    <location>
        <begin position="373"/>
        <end position="448"/>
    </location>
</feature>
<dbReference type="PRINTS" id="PR00348">
    <property type="entry name" value="UBIQUITIN"/>
</dbReference>
<evidence type="ECO:0000256" key="3">
    <source>
        <dbReference type="ARBA" id="ARBA00008430"/>
    </source>
</evidence>
<keyword evidence="6" id="KW-0539">Nucleus</keyword>
<comment type="subcellular location">
    <subcellularLocation>
        <location evidence="2">Cytoplasm</location>
    </subcellularLocation>
    <subcellularLocation>
        <location evidence="1">Nucleus</location>
    </subcellularLocation>
</comment>
<dbReference type="AlphaFoldDB" id="A0A445ISQ9"/>
<keyword evidence="4" id="KW-0963">Cytoplasm</keyword>
<sequence>MYPVPVERVVLQTHKTQVELLDEQLLKDCPVFDFPYNEVDVYLKPPPQLVVLKLTVLPVNSKEKIEIILSSVLAGYTKGLHQHEEPNKCMGLGFLIVPKSKYSFGPWFSIDRSGNGHCGPNLQRVRAQFNNAVVTDKAKREAVKMQIFVKTLTGKTITLEVESSDTIDNVKAKIQDKEGIPPDQQRLIFAGKQLEDGRTLADYNIQKESTLHLVLRLRGGMQIFVKTLTGKTITLEVESSDTIDNVKAKIQDKEGIPPDQQRLIFAGKQLEDGRTLADYNIQKESTLHLVLRLRGGMQIFVKTLTGKTITLEVESSDTIDNVKAKIQDKEGIPPDQQRLIFAGKQLEDGRTLADYNIQKESTLHLVLRLRGGMQIFVKTLTGKTITLEVESSDTIDNVKAKIQDKEGIPPDQQRLIFAGKQLEDGRTLADYNIQKESTLHLVLRLRGGF</sequence>
<dbReference type="SUPFAM" id="SSF54236">
    <property type="entry name" value="Ubiquitin-like"/>
    <property type="match status" value="4"/>
</dbReference>
<dbReference type="Pfam" id="PF00240">
    <property type="entry name" value="ubiquitin"/>
    <property type="match status" value="4"/>
</dbReference>
<dbReference type="InterPro" id="IPR050158">
    <property type="entry name" value="Ubiquitin_ubiquitin-like"/>
</dbReference>
<comment type="caution">
    <text evidence="8">The sequence shown here is derived from an EMBL/GenBank/DDBJ whole genome shotgun (WGS) entry which is preliminary data.</text>
</comment>
<organism evidence="8 9">
    <name type="scientific">Glycine soja</name>
    <name type="common">Wild soybean</name>
    <dbReference type="NCBI Taxonomy" id="3848"/>
    <lineage>
        <taxon>Eukaryota</taxon>
        <taxon>Viridiplantae</taxon>
        <taxon>Streptophyta</taxon>
        <taxon>Embryophyta</taxon>
        <taxon>Tracheophyta</taxon>
        <taxon>Spermatophyta</taxon>
        <taxon>Magnoliopsida</taxon>
        <taxon>eudicotyledons</taxon>
        <taxon>Gunneridae</taxon>
        <taxon>Pentapetalae</taxon>
        <taxon>rosids</taxon>
        <taxon>fabids</taxon>
        <taxon>Fabales</taxon>
        <taxon>Fabaceae</taxon>
        <taxon>Papilionoideae</taxon>
        <taxon>50 kb inversion clade</taxon>
        <taxon>NPAAA clade</taxon>
        <taxon>indigoferoid/millettioid clade</taxon>
        <taxon>Phaseoleae</taxon>
        <taxon>Glycine</taxon>
        <taxon>Glycine subgen. Soja</taxon>
    </lineage>
</organism>
<dbReference type="InterPro" id="IPR029071">
    <property type="entry name" value="Ubiquitin-like_domsf"/>
</dbReference>
<feature type="domain" description="Ubiquitin-like" evidence="7">
    <location>
        <begin position="221"/>
        <end position="296"/>
    </location>
</feature>
<dbReference type="Gene3D" id="3.10.20.90">
    <property type="entry name" value="Phosphatidylinositol 3-kinase Catalytic Subunit, Chain A, domain 1"/>
    <property type="match status" value="4"/>
</dbReference>
<evidence type="ECO:0000313" key="8">
    <source>
        <dbReference type="EMBL" id="RZB89063.1"/>
    </source>
</evidence>
<evidence type="ECO:0000256" key="2">
    <source>
        <dbReference type="ARBA" id="ARBA00004496"/>
    </source>
</evidence>
<feature type="domain" description="Ubiquitin-like" evidence="7">
    <location>
        <begin position="297"/>
        <end position="372"/>
    </location>
</feature>
<dbReference type="SMART" id="SM00213">
    <property type="entry name" value="UBQ"/>
    <property type="match status" value="4"/>
</dbReference>
<evidence type="ECO:0000313" key="9">
    <source>
        <dbReference type="Proteomes" id="UP000289340"/>
    </source>
</evidence>
<dbReference type="GO" id="GO:0003729">
    <property type="term" value="F:mRNA binding"/>
    <property type="evidence" value="ECO:0007669"/>
    <property type="project" value="UniProtKB-ARBA"/>
</dbReference>
<comment type="similarity">
    <text evidence="3">Belongs to the ubiquitin family.</text>
</comment>
<dbReference type="CDD" id="cd01803">
    <property type="entry name" value="Ubl_ubiquitin"/>
    <property type="match status" value="4"/>
</dbReference>
<dbReference type="Proteomes" id="UP000289340">
    <property type="component" value="Chromosome 10"/>
</dbReference>
<reference evidence="8 9" key="1">
    <citation type="submission" date="2018-09" db="EMBL/GenBank/DDBJ databases">
        <title>A high-quality reference genome of wild soybean provides a powerful tool to mine soybean genomes.</title>
        <authorList>
            <person name="Xie M."/>
            <person name="Chung C.Y.L."/>
            <person name="Li M.-W."/>
            <person name="Wong F.-L."/>
            <person name="Chan T.-F."/>
            <person name="Lam H.-M."/>
        </authorList>
    </citation>
    <scope>NUCLEOTIDE SEQUENCE [LARGE SCALE GENOMIC DNA]</scope>
    <source>
        <strain evidence="9">cv. W05</strain>
        <tissue evidence="8">Hypocotyl of etiolated seedlings</tissue>
    </source>
</reference>
<gene>
    <name evidence="8" type="ORF">D0Y65_028090</name>
</gene>
<dbReference type="InterPro" id="IPR000626">
    <property type="entry name" value="Ubiquitin-like_dom"/>
</dbReference>
<proteinExistence type="inferred from homology"/>
<keyword evidence="5" id="KW-1017">Isopeptide bond</keyword>
<keyword evidence="9" id="KW-1185">Reference proteome</keyword>
<dbReference type="EMBL" id="QZWG01000010">
    <property type="protein sequence ID" value="RZB89063.1"/>
    <property type="molecule type" value="Genomic_DNA"/>
</dbReference>
<evidence type="ECO:0000259" key="7">
    <source>
        <dbReference type="PROSITE" id="PS50053"/>
    </source>
</evidence>
<dbReference type="GO" id="GO:0005634">
    <property type="term" value="C:nucleus"/>
    <property type="evidence" value="ECO:0007669"/>
    <property type="project" value="UniProtKB-SubCell"/>
</dbReference>
<feature type="domain" description="Ubiquitin-like" evidence="7">
    <location>
        <begin position="145"/>
        <end position="220"/>
    </location>
</feature>
<evidence type="ECO:0000256" key="4">
    <source>
        <dbReference type="ARBA" id="ARBA00022490"/>
    </source>
</evidence>
<evidence type="ECO:0000256" key="5">
    <source>
        <dbReference type="ARBA" id="ARBA00022499"/>
    </source>
</evidence>
<evidence type="ECO:0000256" key="6">
    <source>
        <dbReference type="ARBA" id="ARBA00023242"/>
    </source>
</evidence>